<protein>
    <submittedName>
        <fullName evidence="1">Type I-E CRISPR-associated protein Cse2/CasB</fullName>
    </submittedName>
</protein>
<dbReference type="Gene3D" id="1.10.520.40">
    <property type="entry name" value="CRISPR-associated protein Cse2"/>
    <property type="match status" value="2"/>
</dbReference>
<organism evidence="1 2">
    <name type="scientific">Streptomyces niveiscabiei</name>
    <dbReference type="NCBI Taxonomy" id="164115"/>
    <lineage>
        <taxon>Bacteria</taxon>
        <taxon>Bacillati</taxon>
        <taxon>Actinomycetota</taxon>
        <taxon>Actinomycetes</taxon>
        <taxon>Kitasatosporales</taxon>
        <taxon>Streptomycetaceae</taxon>
        <taxon>Streptomyces</taxon>
    </lineage>
</organism>
<dbReference type="NCBIfam" id="TIGR02548">
    <property type="entry name" value="casB_cse2"/>
    <property type="match status" value="2"/>
</dbReference>
<evidence type="ECO:0000313" key="1">
    <source>
        <dbReference type="EMBL" id="MFM9615576.1"/>
    </source>
</evidence>
<accession>A0ABW9I6S5</accession>
<reference evidence="1 2" key="1">
    <citation type="submission" date="2024-12" db="EMBL/GenBank/DDBJ databases">
        <title>Forecasting of Potato common scab and diversities of Pathogenic streptomyces spp. in china.</title>
        <authorList>
            <person name="Handique U."/>
            <person name="Wu J."/>
        </authorList>
    </citation>
    <scope>NUCLEOTIDE SEQUENCE [LARGE SCALE GENOMIC DNA]</scope>
    <source>
        <strain evidence="1 2">ZRIMU1530</strain>
    </source>
</reference>
<evidence type="ECO:0000313" key="2">
    <source>
        <dbReference type="Proteomes" id="UP001631957"/>
    </source>
</evidence>
<dbReference type="InterPro" id="IPR013382">
    <property type="entry name" value="CRISPR-assoc_prot_Cse2"/>
</dbReference>
<dbReference type="RefSeq" id="WP_109363086.1">
    <property type="nucleotide sequence ID" value="NZ_JBJVNI010000037.1"/>
</dbReference>
<dbReference type="EMBL" id="JBJVNI010000037">
    <property type="protein sequence ID" value="MFM9615576.1"/>
    <property type="molecule type" value="Genomic_DNA"/>
</dbReference>
<comment type="caution">
    <text evidence="1">The sequence shown here is derived from an EMBL/GenBank/DDBJ whole genome shotgun (WGS) entry which is preliminary data.</text>
</comment>
<keyword evidence="2" id="KW-1185">Reference proteome</keyword>
<dbReference type="Proteomes" id="UP001631957">
    <property type="component" value="Unassembled WGS sequence"/>
</dbReference>
<sequence>MSKRDAGYRLFFWEEFTQAQAQEQAGELGGSRTASAWAERGLRALRDGLGREPGEVPAMRRLHRVELTDARRSEWQPTDSYRAEHVALTLFGLHQTSGGEPVHRRGVGLGTAVRALTDRALSENAAERRLEAAASAQDVEELAQHLRGLIPLLRRDDIGLDYTRLYQDLTIWQRPDNGRVLRAWGLQYTDPENEAPADGQIMDGPPYWATVDLADRKTAARLAALRSGTGREAGTVPAMWPVHRTRISTRLRTRGALTRSFAAEHTALTLFGLHQQGRDTSVHTPGLTPGGACRLLLARGSEADRTAIERRLGTLLTSLDTGELAQHLRGLVPLLRRAHIGLDYDALHEALLAWDDTRGPERQSWIRTAWDRDFRTETTPRT</sequence>
<name>A0ABW9I6S5_9ACTN</name>
<gene>
    <name evidence="1" type="primary">casB</name>
    <name evidence="1" type="synonym">cse2</name>
    <name evidence="1" type="ORF">ACKI18_43705</name>
</gene>
<proteinExistence type="predicted"/>
<dbReference type="InterPro" id="IPR038287">
    <property type="entry name" value="Cse2_sf"/>
</dbReference>
<dbReference type="Pfam" id="PF09485">
    <property type="entry name" value="CRISPR_Cse2"/>
    <property type="match status" value="2"/>
</dbReference>